<feature type="compositionally biased region" description="Low complexity" evidence="1">
    <location>
        <begin position="81"/>
        <end position="90"/>
    </location>
</feature>
<sequence length="161" mass="18520">MIMKGWKGGPGELPPRLQDPLVEQQLDIQITESLVDMELGKLEEALFYHYLTQQPPLQPQPQRPQLPPQPQPQLLQPPPQAQAQVQQQHPAELELEYNDDEAVNRYQQLRLLLQGSHNYSRESVDDETKEVAVLFRDLRVLQDCDIEPLQEFLAHDASDAI</sequence>
<keyword evidence="3" id="KW-1185">Reference proteome</keyword>
<dbReference type="GeneID" id="66079738"/>
<evidence type="ECO:0000256" key="1">
    <source>
        <dbReference type="SAM" id="MobiDB-lite"/>
    </source>
</evidence>
<gene>
    <name evidence="2" type="ORF">E1B28_010662</name>
</gene>
<proteinExistence type="predicted"/>
<dbReference type="RefSeq" id="XP_043008111.1">
    <property type="nucleotide sequence ID" value="XM_043155639.1"/>
</dbReference>
<dbReference type="AlphaFoldDB" id="A0A9P7RYS3"/>
<evidence type="ECO:0000313" key="2">
    <source>
        <dbReference type="EMBL" id="KAG7091641.1"/>
    </source>
</evidence>
<protein>
    <submittedName>
        <fullName evidence="2">Uncharacterized protein</fullName>
    </submittedName>
</protein>
<feature type="region of interest" description="Disordered" evidence="1">
    <location>
        <begin position="54"/>
        <end position="91"/>
    </location>
</feature>
<organism evidence="2 3">
    <name type="scientific">Marasmius oreades</name>
    <name type="common">fairy-ring Marasmius</name>
    <dbReference type="NCBI Taxonomy" id="181124"/>
    <lineage>
        <taxon>Eukaryota</taxon>
        <taxon>Fungi</taxon>
        <taxon>Dikarya</taxon>
        <taxon>Basidiomycota</taxon>
        <taxon>Agaricomycotina</taxon>
        <taxon>Agaricomycetes</taxon>
        <taxon>Agaricomycetidae</taxon>
        <taxon>Agaricales</taxon>
        <taxon>Marasmiineae</taxon>
        <taxon>Marasmiaceae</taxon>
        <taxon>Marasmius</taxon>
    </lineage>
</organism>
<dbReference type="KEGG" id="more:E1B28_010662"/>
<accession>A0A9P7RYS3</accession>
<evidence type="ECO:0000313" key="3">
    <source>
        <dbReference type="Proteomes" id="UP001049176"/>
    </source>
</evidence>
<dbReference type="EMBL" id="CM032186">
    <property type="protein sequence ID" value="KAG7091641.1"/>
    <property type="molecule type" value="Genomic_DNA"/>
</dbReference>
<dbReference type="Proteomes" id="UP001049176">
    <property type="component" value="Chromosome 6"/>
</dbReference>
<reference evidence="2" key="1">
    <citation type="journal article" date="2021" name="Genome Biol. Evol.">
        <title>The assembled and annotated genome of the fairy-ring fungus Marasmius oreades.</title>
        <authorList>
            <person name="Hiltunen M."/>
            <person name="Ament-Velasquez S.L."/>
            <person name="Johannesson H."/>
        </authorList>
    </citation>
    <scope>NUCLEOTIDE SEQUENCE</scope>
    <source>
        <strain evidence="2">03SP1</strain>
    </source>
</reference>
<comment type="caution">
    <text evidence="2">The sequence shown here is derived from an EMBL/GenBank/DDBJ whole genome shotgun (WGS) entry which is preliminary data.</text>
</comment>
<name>A0A9P7RYS3_9AGAR</name>
<feature type="compositionally biased region" description="Pro residues" evidence="1">
    <location>
        <begin position="56"/>
        <end position="80"/>
    </location>
</feature>